<dbReference type="InterPro" id="IPR058581">
    <property type="entry name" value="TM_HPP"/>
</dbReference>
<dbReference type="Proteomes" id="UP000244013">
    <property type="component" value="Unassembled WGS sequence"/>
</dbReference>
<dbReference type="RefSeq" id="WP_107955150.1">
    <property type="nucleotide sequence ID" value="NZ_QAYE01000008.1"/>
</dbReference>
<keyword evidence="1" id="KW-0812">Transmembrane</keyword>
<dbReference type="PANTHER" id="PTHR33741:SF5">
    <property type="entry name" value="TRANSMEMBRANE PROTEIN DDB_G0269096-RELATED"/>
    <property type="match status" value="1"/>
</dbReference>
<dbReference type="AlphaFoldDB" id="A0A2T5U0E8"/>
<evidence type="ECO:0000259" key="2">
    <source>
        <dbReference type="Pfam" id="PF04982"/>
    </source>
</evidence>
<dbReference type="GeneID" id="91006978"/>
<protein>
    <submittedName>
        <fullName evidence="3">CBS domain-containing membrane protein</fullName>
    </submittedName>
</protein>
<reference evidence="3 4" key="1">
    <citation type="submission" date="2018-04" db="EMBL/GenBank/DDBJ databases">
        <title>Genomic Encyclopedia of Type Strains, Phase III (KMG-III): the genomes of soil and plant-associated and newly described type strains.</title>
        <authorList>
            <person name="Whitman W."/>
        </authorList>
    </citation>
    <scope>NUCLEOTIDE SEQUENCE [LARGE SCALE GENOMIC DNA]</scope>
    <source>
        <strain evidence="3 4">MA-olki</strain>
    </source>
</reference>
<proteinExistence type="predicted"/>
<gene>
    <name evidence="3" type="ORF">C8J25_10867</name>
</gene>
<evidence type="ECO:0000256" key="1">
    <source>
        <dbReference type="SAM" id="Phobius"/>
    </source>
</evidence>
<evidence type="ECO:0000313" key="4">
    <source>
        <dbReference type="Proteomes" id="UP000244013"/>
    </source>
</evidence>
<name>A0A2T5U0E8_9SPHN</name>
<dbReference type="EMBL" id="QAYE01000008">
    <property type="protein sequence ID" value="PTW44978.1"/>
    <property type="molecule type" value="Genomic_DNA"/>
</dbReference>
<feature type="transmembrane region" description="Helical" evidence="1">
    <location>
        <begin position="45"/>
        <end position="64"/>
    </location>
</feature>
<sequence length="234" mass="23917">MRKLFDPILAGGNLRDRLRACLGALLGIGLTSAISAAVVHPHGAFLLIAAPMGAAAVLVFAVPASPLAQPWSVIGGNIIAALLGVAVRMLVPAPELAAPIAVGAAILMMSLTRSLHPPAGAVALTAVVGGPAVVDAGFAFVLVPIALNAIILTACGILFHRFSGHSYPHRVPVAVPAPIEAALRAEDLDKALADLGETLDVSREDLDLLFGRVEYHAIQRRTRMAGGGPVGRAA</sequence>
<dbReference type="InterPro" id="IPR007065">
    <property type="entry name" value="HPP"/>
</dbReference>
<evidence type="ECO:0000313" key="3">
    <source>
        <dbReference type="EMBL" id="PTW44978.1"/>
    </source>
</evidence>
<dbReference type="Pfam" id="PF04982">
    <property type="entry name" value="TM_HPP"/>
    <property type="match status" value="1"/>
</dbReference>
<feature type="transmembrane region" description="Helical" evidence="1">
    <location>
        <begin position="140"/>
        <end position="160"/>
    </location>
</feature>
<dbReference type="OrthoDB" id="9811720at2"/>
<comment type="caution">
    <text evidence="3">The sequence shown here is derived from an EMBL/GenBank/DDBJ whole genome shotgun (WGS) entry which is preliminary data.</text>
</comment>
<keyword evidence="1" id="KW-1133">Transmembrane helix</keyword>
<feature type="domain" description="HPP transmembrane region" evidence="2">
    <location>
        <begin position="13"/>
        <end position="168"/>
    </location>
</feature>
<dbReference type="PANTHER" id="PTHR33741">
    <property type="entry name" value="TRANSMEMBRANE PROTEIN DDB_G0269096-RELATED"/>
    <property type="match status" value="1"/>
</dbReference>
<feature type="transmembrane region" description="Helical" evidence="1">
    <location>
        <begin position="20"/>
        <end position="39"/>
    </location>
</feature>
<organism evidence="3 4">
    <name type="scientific">Sphingomonas faeni</name>
    <dbReference type="NCBI Taxonomy" id="185950"/>
    <lineage>
        <taxon>Bacteria</taxon>
        <taxon>Pseudomonadati</taxon>
        <taxon>Pseudomonadota</taxon>
        <taxon>Alphaproteobacteria</taxon>
        <taxon>Sphingomonadales</taxon>
        <taxon>Sphingomonadaceae</taxon>
        <taxon>Sphingomonas</taxon>
    </lineage>
</organism>
<keyword evidence="1" id="KW-0472">Membrane</keyword>
<feature type="transmembrane region" description="Helical" evidence="1">
    <location>
        <begin position="71"/>
        <end position="90"/>
    </location>
</feature>
<accession>A0A2T5U0E8</accession>